<keyword evidence="12" id="KW-0812">Transmembrane</keyword>
<evidence type="ECO:0000259" key="14">
    <source>
        <dbReference type="PROSITE" id="PS50110"/>
    </source>
</evidence>
<name>A0A845GTU1_9BURK</name>
<dbReference type="PROSITE" id="PS50112">
    <property type="entry name" value="PAS"/>
    <property type="match status" value="1"/>
</dbReference>
<dbReference type="AlphaFoldDB" id="A0A845GTU1"/>
<comment type="caution">
    <text evidence="16">The sequence shown here is derived from an EMBL/GenBank/DDBJ whole genome shotgun (WGS) entry which is preliminary data.</text>
</comment>
<keyword evidence="4 11" id="KW-0597">Phosphoprotein</keyword>
<evidence type="ECO:0000256" key="9">
    <source>
        <dbReference type="ARBA" id="ARBA00023012"/>
    </source>
</evidence>
<dbReference type="InterPro" id="IPR003594">
    <property type="entry name" value="HATPase_dom"/>
</dbReference>
<evidence type="ECO:0000256" key="4">
    <source>
        <dbReference type="ARBA" id="ARBA00022553"/>
    </source>
</evidence>
<evidence type="ECO:0000256" key="10">
    <source>
        <dbReference type="ARBA" id="ARBA00023136"/>
    </source>
</evidence>
<comment type="catalytic activity">
    <reaction evidence="1">
        <text>ATP + protein L-histidine = ADP + protein N-phospho-L-histidine.</text>
        <dbReference type="EC" id="2.7.13.3"/>
    </reaction>
</comment>
<keyword evidence="8" id="KW-0067">ATP-binding</keyword>
<evidence type="ECO:0000256" key="3">
    <source>
        <dbReference type="ARBA" id="ARBA00012438"/>
    </source>
</evidence>
<feature type="domain" description="Histidine kinase" evidence="13">
    <location>
        <begin position="456"/>
        <end position="674"/>
    </location>
</feature>
<evidence type="ECO:0000259" key="13">
    <source>
        <dbReference type="PROSITE" id="PS50109"/>
    </source>
</evidence>
<protein>
    <recommendedName>
        <fullName evidence="3">histidine kinase</fullName>
        <ecNumber evidence="3">2.7.13.3</ecNumber>
    </recommendedName>
</protein>
<comment type="subcellular location">
    <subcellularLocation>
        <location evidence="2">Cell inner membrane</location>
        <topology evidence="2">Multi-pass membrane protein</topology>
    </subcellularLocation>
</comment>
<evidence type="ECO:0000256" key="2">
    <source>
        <dbReference type="ARBA" id="ARBA00004429"/>
    </source>
</evidence>
<feature type="transmembrane region" description="Helical" evidence="12">
    <location>
        <begin position="257"/>
        <end position="277"/>
    </location>
</feature>
<feature type="transmembrane region" description="Helical" evidence="12">
    <location>
        <begin position="26"/>
        <end position="45"/>
    </location>
</feature>
<dbReference type="SMART" id="SM00448">
    <property type="entry name" value="REC"/>
    <property type="match status" value="1"/>
</dbReference>
<evidence type="ECO:0000256" key="11">
    <source>
        <dbReference type="PROSITE-ProRule" id="PRU00169"/>
    </source>
</evidence>
<evidence type="ECO:0000313" key="16">
    <source>
        <dbReference type="EMBL" id="MYM96830.1"/>
    </source>
</evidence>
<dbReference type="Gene3D" id="3.30.565.10">
    <property type="entry name" value="Histidine kinase-like ATPase, C-terminal domain"/>
    <property type="match status" value="1"/>
</dbReference>
<dbReference type="RefSeq" id="WP_161085821.1">
    <property type="nucleotide sequence ID" value="NZ_WWCX01000055.1"/>
</dbReference>
<feature type="transmembrane region" description="Helical" evidence="12">
    <location>
        <begin position="230"/>
        <end position="251"/>
    </location>
</feature>
<dbReference type="InterPro" id="IPR013767">
    <property type="entry name" value="PAS_fold"/>
</dbReference>
<dbReference type="Pfam" id="PF17158">
    <property type="entry name" value="MASE4"/>
    <property type="match status" value="1"/>
</dbReference>
<feature type="domain" description="PAS" evidence="15">
    <location>
        <begin position="324"/>
        <end position="377"/>
    </location>
</feature>
<dbReference type="SUPFAM" id="SSF47384">
    <property type="entry name" value="Homodimeric domain of signal transducing histidine kinase"/>
    <property type="match status" value="1"/>
</dbReference>
<evidence type="ECO:0000256" key="6">
    <source>
        <dbReference type="ARBA" id="ARBA00022741"/>
    </source>
</evidence>
<gene>
    <name evidence="16" type="ORF">GTP90_23520</name>
</gene>
<evidence type="ECO:0000256" key="7">
    <source>
        <dbReference type="ARBA" id="ARBA00022777"/>
    </source>
</evidence>
<dbReference type="InterPro" id="IPR011006">
    <property type="entry name" value="CheY-like_superfamily"/>
</dbReference>
<dbReference type="Pfam" id="PF02518">
    <property type="entry name" value="HATPase_c"/>
    <property type="match status" value="1"/>
</dbReference>
<dbReference type="SMART" id="SM00388">
    <property type="entry name" value="HisKA"/>
    <property type="match status" value="1"/>
</dbReference>
<dbReference type="PRINTS" id="PR00344">
    <property type="entry name" value="BCTRLSENSOR"/>
</dbReference>
<keyword evidence="10 12" id="KW-0472">Membrane</keyword>
<dbReference type="PANTHER" id="PTHR43047:SF72">
    <property type="entry name" value="OSMOSENSING HISTIDINE PROTEIN KINASE SLN1"/>
    <property type="match status" value="1"/>
</dbReference>
<reference evidence="16" key="1">
    <citation type="submission" date="2019-12" db="EMBL/GenBank/DDBJ databases">
        <title>Novel species isolated from a subtropical stream in China.</title>
        <authorList>
            <person name="Lu H."/>
        </authorList>
    </citation>
    <scope>NUCLEOTIDE SEQUENCE [LARGE SCALE GENOMIC DNA]</scope>
    <source>
        <strain evidence="16">FT81W</strain>
    </source>
</reference>
<dbReference type="FunFam" id="1.10.287.130:FF:000038">
    <property type="entry name" value="Sensory transduction histidine kinase"/>
    <property type="match status" value="1"/>
</dbReference>
<dbReference type="PANTHER" id="PTHR43047">
    <property type="entry name" value="TWO-COMPONENT HISTIDINE PROTEIN KINASE"/>
    <property type="match status" value="1"/>
</dbReference>
<dbReference type="SUPFAM" id="SSF55785">
    <property type="entry name" value="PYP-like sensor domain (PAS domain)"/>
    <property type="match status" value="1"/>
</dbReference>
<keyword evidence="12" id="KW-1133">Transmembrane helix</keyword>
<sequence length="831" mass="89733">MTDRSPAASLPLLPLMAADRQSRRRALALTLVSALVFCALLPYTQVPLAPLAAFIPIYESSLLLNDLITAAMLFGHFSVLRSRSLLVLAGGYLFTALLTVPHMLTFPGLFSPAGLLGGHSQATAWVYVFWHAGFPLCVIAHALLGHRERRQPHAQALPARAVLWAIVAALLAASAFTALATAGHALLPPILEGGRYTLAGRLALGSTWAGSLVALAVLWRYSSRSLLDMWLGVVMAAWLCDIGLSAVLNAGRYDVGWYAGRIYGLLAASCVLIVLLLESNKLFARLVVSHEHALQRGADLHRLNLQNEQRAMQYANALEELHFKEEEIRAVVHNIADCVLTTDAAGVVRSANPALGKVFGYTPAEVVGQHISLLIPELAADSERAFIRDGEVGGLHRDGRQLPLELAMNDFEMHGARRSVVVLADISERKQFVAELRRAQVKAEQANQAKSTFLANMSHELRTPLNAILGFAQILLTDKMPVSPEKRREFIQHILTAGKHLLVLINEVLDLAKVESGTLSLSLEPVELQDMMVACQQMIAPLADSRELSLRFVADPDMYVQADHTRLKQVLLNLLTNAVKYNRKGGQVSVTCTALSPERTQIAIQDGGEGLTQAQLGQLFQPFNRLGREALSEEGTGIGLVMTRRLVEMMGGTIGVSSTVGVGSMFWIELNAAPRAARPAFSPPQQAVPALATQDGQRTLLYVEDNPANLTLVRELVGFRGGLTLLSASEAATGLRLAREQRPDVILLDINLPGMSGNEAMALLRADPATRDIPVIALSANAMPQDVARSRQEGFLCYLTKPLGLDEFNAALDTALGSVAPQAAFPGSAPV</sequence>
<dbReference type="GO" id="GO:0009927">
    <property type="term" value="F:histidine phosphotransfer kinase activity"/>
    <property type="evidence" value="ECO:0007669"/>
    <property type="project" value="TreeGrafter"/>
</dbReference>
<evidence type="ECO:0000256" key="12">
    <source>
        <dbReference type="SAM" id="Phobius"/>
    </source>
</evidence>
<dbReference type="GO" id="GO:0005886">
    <property type="term" value="C:plasma membrane"/>
    <property type="evidence" value="ECO:0007669"/>
    <property type="project" value="UniProtKB-SubCell"/>
</dbReference>
<dbReference type="Pfam" id="PF00072">
    <property type="entry name" value="Response_reg"/>
    <property type="match status" value="1"/>
</dbReference>
<dbReference type="InterPro" id="IPR035965">
    <property type="entry name" value="PAS-like_dom_sf"/>
</dbReference>
<dbReference type="SUPFAM" id="SSF52172">
    <property type="entry name" value="CheY-like"/>
    <property type="match status" value="1"/>
</dbReference>
<dbReference type="InterPro" id="IPR005467">
    <property type="entry name" value="His_kinase_dom"/>
</dbReference>
<evidence type="ECO:0000259" key="15">
    <source>
        <dbReference type="PROSITE" id="PS50112"/>
    </source>
</evidence>
<feature type="transmembrane region" description="Helical" evidence="12">
    <location>
        <begin position="198"/>
        <end position="218"/>
    </location>
</feature>
<keyword evidence="9" id="KW-0902">Two-component regulatory system</keyword>
<dbReference type="EC" id="2.7.13.3" evidence="3"/>
<dbReference type="Gene3D" id="1.10.287.130">
    <property type="match status" value="1"/>
</dbReference>
<dbReference type="NCBIfam" id="TIGR00229">
    <property type="entry name" value="sensory_box"/>
    <property type="match status" value="1"/>
</dbReference>
<keyword evidence="5" id="KW-0808">Transferase</keyword>
<dbReference type="Gene3D" id="3.40.50.2300">
    <property type="match status" value="1"/>
</dbReference>
<keyword evidence="7" id="KW-0418">Kinase</keyword>
<dbReference type="PROSITE" id="PS50109">
    <property type="entry name" value="HIS_KIN"/>
    <property type="match status" value="1"/>
</dbReference>
<feature type="domain" description="Response regulatory" evidence="14">
    <location>
        <begin position="699"/>
        <end position="816"/>
    </location>
</feature>
<dbReference type="InterPro" id="IPR036097">
    <property type="entry name" value="HisK_dim/P_sf"/>
</dbReference>
<dbReference type="Pfam" id="PF00989">
    <property type="entry name" value="PAS"/>
    <property type="match status" value="1"/>
</dbReference>
<dbReference type="CDD" id="cd00082">
    <property type="entry name" value="HisKA"/>
    <property type="match status" value="1"/>
</dbReference>
<dbReference type="Proteomes" id="UP000447355">
    <property type="component" value="Unassembled WGS sequence"/>
</dbReference>
<keyword evidence="6" id="KW-0547">Nucleotide-binding</keyword>
<dbReference type="CDD" id="cd00130">
    <property type="entry name" value="PAS"/>
    <property type="match status" value="1"/>
</dbReference>
<dbReference type="EMBL" id="WWCX01000055">
    <property type="protein sequence ID" value="MYM96830.1"/>
    <property type="molecule type" value="Genomic_DNA"/>
</dbReference>
<evidence type="ECO:0000313" key="17">
    <source>
        <dbReference type="Proteomes" id="UP000447355"/>
    </source>
</evidence>
<feature type="transmembrane region" description="Helical" evidence="12">
    <location>
        <begin position="124"/>
        <end position="144"/>
    </location>
</feature>
<dbReference type="InterPro" id="IPR003661">
    <property type="entry name" value="HisK_dim/P_dom"/>
</dbReference>
<dbReference type="SUPFAM" id="SSF55874">
    <property type="entry name" value="ATPase domain of HSP90 chaperone/DNA topoisomerase II/histidine kinase"/>
    <property type="match status" value="1"/>
</dbReference>
<dbReference type="SMART" id="SM00091">
    <property type="entry name" value="PAS"/>
    <property type="match status" value="1"/>
</dbReference>
<dbReference type="PROSITE" id="PS50110">
    <property type="entry name" value="RESPONSE_REGULATORY"/>
    <property type="match status" value="1"/>
</dbReference>
<evidence type="ECO:0000256" key="8">
    <source>
        <dbReference type="ARBA" id="ARBA00022840"/>
    </source>
</evidence>
<dbReference type="InterPro" id="IPR001789">
    <property type="entry name" value="Sig_transdc_resp-reg_receiver"/>
</dbReference>
<dbReference type="InterPro" id="IPR000014">
    <property type="entry name" value="PAS"/>
</dbReference>
<dbReference type="SMART" id="SM00387">
    <property type="entry name" value="HATPase_c"/>
    <property type="match status" value="1"/>
</dbReference>
<feature type="transmembrane region" description="Helical" evidence="12">
    <location>
        <begin position="164"/>
        <end position="186"/>
    </location>
</feature>
<feature type="transmembrane region" description="Helical" evidence="12">
    <location>
        <begin position="85"/>
        <end position="104"/>
    </location>
</feature>
<organism evidence="16 17">
    <name type="scientific">Duganella vulcania</name>
    <dbReference type="NCBI Taxonomy" id="2692166"/>
    <lineage>
        <taxon>Bacteria</taxon>
        <taxon>Pseudomonadati</taxon>
        <taxon>Pseudomonadota</taxon>
        <taxon>Betaproteobacteria</taxon>
        <taxon>Burkholderiales</taxon>
        <taxon>Oxalobacteraceae</taxon>
        <taxon>Telluria group</taxon>
        <taxon>Duganella</taxon>
    </lineage>
</organism>
<dbReference type="GO" id="GO:0006355">
    <property type="term" value="P:regulation of DNA-templated transcription"/>
    <property type="evidence" value="ECO:0007669"/>
    <property type="project" value="InterPro"/>
</dbReference>
<dbReference type="GO" id="GO:0005524">
    <property type="term" value="F:ATP binding"/>
    <property type="evidence" value="ECO:0007669"/>
    <property type="project" value="UniProtKB-KW"/>
</dbReference>
<dbReference type="InterPro" id="IPR036890">
    <property type="entry name" value="HATPase_C_sf"/>
</dbReference>
<dbReference type="FunFam" id="3.30.565.10:FF:000006">
    <property type="entry name" value="Sensor histidine kinase WalK"/>
    <property type="match status" value="1"/>
</dbReference>
<evidence type="ECO:0000256" key="1">
    <source>
        <dbReference type="ARBA" id="ARBA00000085"/>
    </source>
</evidence>
<dbReference type="Gene3D" id="3.30.450.20">
    <property type="entry name" value="PAS domain"/>
    <property type="match status" value="1"/>
</dbReference>
<accession>A0A845GTU1</accession>
<dbReference type="Pfam" id="PF00512">
    <property type="entry name" value="HisKA"/>
    <property type="match status" value="1"/>
</dbReference>
<feature type="modified residue" description="4-aspartylphosphate" evidence="11">
    <location>
        <position position="749"/>
    </location>
</feature>
<evidence type="ECO:0000256" key="5">
    <source>
        <dbReference type="ARBA" id="ARBA00022679"/>
    </source>
</evidence>
<dbReference type="GO" id="GO:0000155">
    <property type="term" value="F:phosphorelay sensor kinase activity"/>
    <property type="evidence" value="ECO:0007669"/>
    <property type="project" value="InterPro"/>
</dbReference>
<dbReference type="InterPro" id="IPR004358">
    <property type="entry name" value="Sig_transdc_His_kin-like_C"/>
</dbReference>
<dbReference type="InterPro" id="IPR033424">
    <property type="entry name" value="MASE4"/>
</dbReference>
<proteinExistence type="predicted"/>